<keyword evidence="1" id="KW-0812">Transmembrane</keyword>
<keyword evidence="1" id="KW-0472">Membrane</keyword>
<dbReference type="InParanoid" id="I3EII8"/>
<dbReference type="EMBL" id="GL870877">
    <property type="protein sequence ID" value="EIJ89035.1"/>
    <property type="molecule type" value="Genomic_DNA"/>
</dbReference>
<protein>
    <submittedName>
        <fullName evidence="2">Uncharacterized protein</fullName>
    </submittedName>
</protein>
<evidence type="ECO:0000256" key="1">
    <source>
        <dbReference type="SAM" id="Phobius"/>
    </source>
</evidence>
<sequence length="158" mass="18419">MGRSTIKKAMDSVLVIFFIGVILYLIYYSIYNIHIFKGTDKELKDIFSILVKNKMKPFNTVMTDNSISLSNIVDCLSPSVNIPRRLTEKIIKASLDKKVNRWFFLERIINSQIKAGNEYKLTMLLEQEDPTKFKKLLDLLIYTVDLDINNEFIDKITE</sequence>
<dbReference type="OMA" id="KVNRWFF"/>
<name>I3EII8_NEMP3</name>
<gene>
    <name evidence="2" type="ORF">NEQG_00854</name>
</gene>
<evidence type="ECO:0000313" key="3">
    <source>
        <dbReference type="Proteomes" id="UP000002872"/>
    </source>
</evidence>
<dbReference type="OrthoDB" id="2190275at2759"/>
<dbReference type="HOGENOM" id="CLU_1669852_0_0_1"/>
<feature type="transmembrane region" description="Helical" evidence="1">
    <location>
        <begin position="12"/>
        <end position="31"/>
    </location>
</feature>
<dbReference type="AlphaFoldDB" id="I3EII8"/>
<dbReference type="Proteomes" id="UP000002872">
    <property type="component" value="Unassembled WGS sequence"/>
</dbReference>
<reference evidence="2" key="1">
    <citation type="submission" date="2011-01" db="EMBL/GenBank/DDBJ databases">
        <title>The Genome Sequence of Nematocida parisii strain ERTm3.</title>
        <authorList>
            <consortium name="The Broad Institute Genome Sequencing Platform"/>
            <consortium name="The Broad Institute Genome Sequencing Center for Infectious Disease"/>
            <person name="Cuomo C."/>
            <person name="Troemel E."/>
            <person name="Young S.K."/>
            <person name="Zeng Q."/>
            <person name="Gargeya S."/>
            <person name="Fitzgerald M."/>
            <person name="Haas B."/>
            <person name="Abouelleil A."/>
            <person name="Alvarado L."/>
            <person name="Arachchi H.M."/>
            <person name="Berlin A."/>
            <person name="Chapman S.B."/>
            <person name="Gearin G."/>
            <person name="Goldberg J."/>
            <person name="Griggs A."/>
            <person name="Gujja S."/>
            <person name="Hansen M."/>
            <person name="Heiman D."/>
            <person name="Howarth C."/>
            <person name="Larimer J."/>
            <person name="Lui A."/>
            <person name="MacDonald P.J.P."/>
            <person name="McCowen C."/>
            <person name="Montmayeur A."/>
            <person name="Murphy C."/>
            <person name="Neiman D."/>
            <person name="Pearson M."/>
            <person name="Priest M."/>
            <person name="Roberts A."/>
            <person name="Saif S."/>
            <person name="Shea T."/>
            <person name="Sisk P."/>
            <person name="Stolte C."/>
            <person name="Sykes S."/>
            <person name="Wortman J."/>
            <person name="Nusbaum C."/>
            <person name="Birren B."/>
        </authorList>
    </citation>
    <scope>NUCLEOTIDE SEQUENCE</scope>
    <source>
        <strain evidence="2">ERTm3</strain>
    </source>
</reference>
<proteinExistence type="predicted"/>
<evidence type="ECO:0000313" key="2">
    <source>
        <dbReference type="EMBL" id="EIJ89035.1"/>
    </source>
</evidence>
<dbReference type="VEuPathDB" id="MicrosporidiaDB:NEQG_00854"/>
<keyword evidence="1" id="KW-1133">Transmembrane helix</keyword>
<accession>I3EII8</accession>
<keyword evidence="3" id="KW-1185">Reference proteome</keyword>
<organism evidence="2 3">
    <name type="scientific">Nematocida parisii (strain ERTm3)</name>
    <name type="common">Nematode killer fungus</name>
    <dbReference type="NCBI Taxonomy" id="935791"/>
    <lineage>
        <taxon>Eukaryota</taxon>
        <taxon>Fungi</taxon>
        <taxon>Fungi incertae sedis</taxon>
        <taxon>Microsporidia</taxon>
        <taxon>Nematocida</taxon>
    </lineage>
</organism>